<dbReference type="RefSeq" id="WP_157399862.1">
    <property type="nucleotide sequence ID" value="NZ_WSEL01000009.1"/>
</dbReference>
<dbReference type="InterPro" id="IPR052894">
    <property type="entry name" value="AsmA-related"/>
</dbReference>
<feature type="compositionally biased region" description="Low complexity" evidence="1">
    <location>
        <begin position="1018"/>
        <end position="1038"/>
    </location>
</feature>
<gene>
    <name evidence="2" type="ORF">GON04_20520</name>
</gene>
<feature type="region of interest" description="Disordered" evidence="1">
    <location>
        <begin position="1015"/>
        <end position="1042"/>
    </location>
</feature>
<dbReference type="Gene3D" id="3.30.1330.60">
    <property type="entry name" value="OmpA-like domain"/>
    <property type="match status" value="1"/>
</dbReference>
<feature type="region of interest" description="Disordered" evidence="1">
    <location>
        <begin position="974"/>
        <end position="994"/>
    </location>
</feature>
<name>A0A6N8IXZ7_9BURK</name>
<dbReference type="Pfam" id="PF05359">
    <property type="entry name" value="DUF748"/>
    <property type="match status" value="1"/>
</dbReference>
<dbReference type="PANTHER" id="PTHR30441:SF8">
    <property type="entry name" value="DUF748 DOMAIN-CONTAINING PROTEIN"/>
    <property type="match status" value="1"/>
</dbReference>
<dbReference type="PANTHER" id="PTHR30441">
    <property type="entry name" value="DUF748 DOMAIN-CONTAINING PROTEIN"/>
    <property type="match status" value="1"/>
</dbReference>
<dbReference type="EMBL" id="WSEL01000009">
    <property type="protein sequence ID" value="MVQ31854.1"/>
    <property type="molecule type" value="Genomic_DNA"/>
</dbReference>
<protein>
    <submittedName>
        <fullName evidence="2">DUF748 domain-containing protein</fullName>
    </submittedName>
</protein>
<dbReference type="InterPro" id="IPR036737">
    <property type="entry name" value="OmpA-like_sf"/>
</dbReference>
<evidence type="ECO:0000256" key="1">
    <source>
        <dbReference type="SAM" id="MobiDB-lite"/>
    </source>
</evidence>
<dbReference type="InterPro" id="IPR008023">
    <property type="entry name" value="DUF748"/>
</dbReference>
<dbReference type="GO" id="GO:0005886">
    <property type="term" value="C:plasma membrane"/>
    <property type="evidence" value="ECO:0007669"/>
    <property type="project" value="TreeGrafter"/>
</dbReference>
<accession>A0A6N8IXZ7</accession>
<comment type="caution">
    <text evidence="2">The sequence shown here is derived from an EMBL/GenBank/DDBJ whole genome shotgun (WGS) entry which is preliminary data.</text>
</comment>
<evidence type="ECO:0000313" key="3">
    <source>
        <dbReference type="Proteomes" id="UP000469385"/>
    </source>
</evidence>
<dbReference type="Proteomes" id="UP000469385">
    <property type="component" value="Unassembled WGS sequence"/>
</dbReference>
<evidence type="ECO:0000313" key="2">
    <source>
        <dbReference type="EMBL" id="MVQ31854.1"/>
    </source>
</evidence>
<dbReference type="GO" id="GO:0090313">
    <property type="term" value="P:regulation of protein targeting to membrane"/>
    <property type="evidence" value="ECO:0007669"/>
    <property type="project" value="TreeGrafter"/>
</dbReference>
<keyword evidence="3" id="KW-1185">Reference proteome</keyword>
<sequence length="1133" mass="121077">MARRWKLAAIVAAAGVALYALVGFFAVPRLVQWQVPRIAAAELQRQGSVGEVRFNPFTLRLVADQLALAESDGRPLAAIERLVVQADWRSPFQRAWILRELHVEAPTVRVAVDADGGSNIARLLETVQRHAQPAKDGEPKAMPRFVARDIVLTRGRVDVDDRQTGYAEQVTPIELRLNRLSTLPQDVEGHDFSADIASGGRVLWRGTASLNPVLAQGEVVLESVRLRPPGAYLRKLMQDVVTDGTISAKLPYQVAVEGGRVQARIADAAVTIDGLQAARAQAREPFAGLQRLELAGLSGDLAGRSLSVDAVRGRGGQLVMHRDSHGEIDLATLATSKDGPPDGDASTEPASPWKLAIRQVQLEDIRLRAMDASVQPPTTWQIDRLGLALAADAAQGPNGGAKTQLRELNLRAEGVSVSQGEARPVRIDRLTLADGNVDLASRHVQVGRLAAEGGRIRVVRDAQGAIDLQRIVNPEAASARKKAGADWKVQAHQLAVSGLAVEVEDQALDLRTELQDVSFRAQDASTDPAKPLAFEAGLRLRDGGQFAVKGQAVPAVPSVAADVQVRALPLALAQPVLQRYLHLKLAGGTVSVQGRLEAKGGGNAPVVQFAGDGEVAGLRLLESGDKPFASWRLLAAKGIKASLNGVDIPELRLVGSDASVTIQADRTINATHLLVKDRSPVVKTAARQDGPAAAAGAPSSKPFPVRIGVLRFQDSQLKFTDLSLTPPFSALIHKLDGTITGLSTQRGTRCQLALDGTVDAFGQARIRGALNPFEPQANTDVSVVFRNIDMVSQSPYAMKFAGYRIDAGKMSLDLRYQVHERELVGDHKIVIDQLTLGEKVESPDATRLPVKLAVSILKDAQGRIDLGLPVRGSLQDPEFDYGALIWKALTSVVAKILSAPFRALAGGSDDQKLESIAFDAGSAQLLPPEREKLARVAEVMTKRDQFKVSVPAGYAQENDAAALRARAVNRELARRAGQPAAAQETGNPPDLGDSRMQAALRELYAQRFGDAELDKAKQAAQNAPPSAAATGTDSSGGAQQKKLSVYQQFRRAMRGEPQVTDTGGFYGDLLKRLEKEQALPPDALARLGQERADAVVQALAQAGVPSARLTTAAPTAVEVEQDMVPLKLGLDVT</sequence>
<dbReference type="AlphaFoldDB" id="A0A6N8IXZ7"/>
<reference evidence="2 3" key="1">
    <citation type="submission" date="2019-12" db="EMBL/GenBank/DDBJ databases">
        <authorList>
            <person name="Huq M.A."/>
        </authorList>
    </citation>
    <scope>NUCLEOTIDE SEQUENCE [LARGE SCALE GENOMIC DNA]</scope>
    <source>
        <strain evidence="2 3">MAH-25</strain>
    </source>
</reference>
<organism evidence="2 3">
    <name type="scientific">Ramlibacter pinisoli</name>
    <dbReference type="NCBI Taxonomy" id="2682844"/>
    <lineage>
        <taxon>Bacteria</taxon>
        <taxon>Pseudomonadati</taxon>
        <taxon>Pseudomonadota</taxon>
        <taxon>Betaproteobacteria</taxon>
        <taxon>Burkholderiales</taxon>
        <taxon>Comamonadaceae</taxon>
        <taxon>Ramlibacter</taxon>
    </lineage>
</organism>
<proteinExistence type="predicted"/>